<feature type="transmembrane region" description="Helical" evidence="1">
    <location>
        <begin position="87"/>
        <end position="108"/>
    </location>
</feature>
<evidence type="ECO:0000313" key="2">
    <source>
        <dbReference type="EMBL" id="SMA48891.1"/>
    </source>
</evidence>
<feature type="transmembrane region" description="Helical" evidence="1">
    <location>
        <begin position="58"/>
        <end position="75"/>
    </location>
</feature>
<proteinExistence type="predicted"/>
<dbReference type="RefSeq" id="WP_133060527.1">
    <property type="nucleotide sequence ID" value="NZ_CBCSCN010000006.1"/>
</dbReference>
<evidence type="ECO:0000256" key="1">
    <source>
        <dbReference type="SAM" id="Phobius"/>
    </source>
</evidence>
<sequence>MSRSNPSPLNKRTFPLWKFIWLACVPIAISYQMLWGIYFHHAPVGIWQSGASQAITTTKFASELTIYSLMLLKMLTMTHAKHPASKVLTGTILIILIGFTGHGLFIQLTQP</sequence>
<keyword evidence="3" id="KW-1185">Reference proteome</keyword>
<organism evidence="2 3">
    <name type="scientific">Parendozoicomonas haliclonae</name>
    <dbReference type="NCBI Taxonomy" id="1960125"/>
    <lineage>
        <taxon>Bacteria</taxon>
        <taxon>Pseudomonadati</taxon>
        <taxon>Pseudomonadota</taxon>
        <taxon>Gammaproteobacteria</taxon>
        <taxon>Oceanospirillales</taxon>
        <taxon>Endozoicomonadaceae</taxon>
        <taxon>Parendozoicomonas</taxon>
    </lineage>
</organism>
<gene>
    <name evidence="2" type="ORF">EHSB41UT_02956</name>
</gene>
<dbReference type="EMBL" id="FWPT01000006">
    <property type="protein sequence ID" value="SMA48891.1"/>
    <property type="molecule type" value="Genomic_DNA"/>
</dbReference>
<dbReference type="AlphaFoldDB" id="A0A1X7AM31"/>
<keyword evidence="1" id="KW-1133">Transmembrane helix</keyword>
<protein>
    <submittedName>
        <fullName evidence="2">Uncharacterized protein</fullName>
    </submittedName>
</protein>
<accession>A0A1X7AM31</accession>
<evidence type="ECO:0000313" key="3">
    <source>
        <dbReference type="Proteomes" id="UP000196573"/>
    </source>
</evidence>
<dbReference type="OrthoDB" id="9891877at2"/>
<keyword evidence="1" id="KW-0472">Membrane</keyword>
<dbReference type="Proteomes" id="UP000196573">
    <property type="component" value="Unassembled WGS sequence"/>
</dbReference>
<keyword evidence="1" id="KW-0812">Transmembrane</keyword>
<name>A0A1X7AM31_9GAMM</name>
<feature type="transmembrane region" description="Helical" evidence="1">
    <location>
        <begin position="20"/>
        <end position="38"/>
    </location>
</feature>
<reference evidence="2 3" key="1">
    <citation type="submission" date="2017-03" db="EMBL/GenBank/DDBJ databases">
        <authorList>
            <person name="Afonso C.L."/>
            <person name="Miller P.J."/>
            <person name="Scott M.A."/>
            <person name="Spackman E."/>
            <person name="Goraichik I."/>
            <person name="Dimitrov K.M."/>
            <person name="Suarez D.L."/>
            <person name="Swayne D.E."/>
        </authorList>
    </citation>
    <scope>NUCLEOTIDE SEQUENCE [LARGE SCALE GENOMIC DNA]</scope>
    <source>
        <strain evidence="2">SB41UT1</strain>
    </source>
</reference>